<dbReference type="Proteomes" id="UP000677305">
    <property type="component" value="Chromosome"/>
</dbReference>
<organism evidence="4 5">
    <name type="scientific">Vallitalea guaymasensis</name>
    <dbReference type="NCBI Taxonomy" id="1185412"/>
    <lineage>
        <taxon>Bacteria</taxon>
        <taxon>Bacillati</taxon>
        <taxon>Bacillota</taxon>
        <taxon>Clostridia</taxon>
        <taxon>Lachnospirales</taxon>
        <taxon>Vallitaleaceae</taxon>
        <taxon>Vallitalea</taxon>
    </lineage>
</organism>
<gene>
    <name evidence="4" type="ORF">HYG85_22275</name>
</gene>
<dbReference type="InterPro" id="IPR004216">
    <property type="entry name" value="Fuc/Ara_isomerase_C"/>
</dbReference>
<dbReference type="AlphaFoldDB" id="A0A8J8MES2"/>
<evidence type="ECO:0000259" key="3">
    <source>
        <dbReference type="Pfam" id="PF02952"/>
    </source>
</evidence>
<dbReference type="InterPro" id="IPR009015">
    <property type="entry name" value="Fucose_isomerase_N/cen_sf"/>
</dbReference>
<accession>A0A8J8MES2</accession>
<keyword evidence="5" id="KW-1185">Reference proteome</keyword>
<protein>
    <submittedName>
        <fullName evidence="4">L-fucose/L-arabinose isomerase family protein</fullName>
    </submittedName>
</protein>
<evidence type="ECO:0000256" key="1">
    <source>
        <dbReference type="ARBA" id="ARBA00023235"/>
    </source>
</evidence>
<dbReference type="GO" id="GO:0008736">
    <property type="term" value="F:L-fucose isomerase activity"/>
    <property type="evidence" value="ECO:0007669"/>
    <property type="project" value="InterPro"/>
</dbReference>
<dbReference type="CDD" id="cd00578">
    <property type="entry name" value="L-fuc_L-ara-isomerases"/>
    <property type="match status" value="1"/>
</dbReference>
<dbReference type="GO" id="GO:0006004">
    <property type="term" value="P:fucose metabolic process"/>
    <property type="evidence" value="ECO:0007669"/>
    <property type="project" value="InterPro"/>
</dbReference>
<keyword evidence="2" id="KW-0119">Carbohydrate metabolism</keyword>
<dbReference type="RefSeq" id="WP_212691499.1">
    <property type="nucleotide sequence ID" value="NZ_CP058561.1"/>
</dbReference>
<dbReference type="Pfam" id="PF02952">
    <property type="entry name" value="Fucose_iso_C"/>
    <property type="match status" value="1"/>
</dbReference>
<dbReference type="PANTHER" id="PTHR36120:SF1">
    <property type="entry name" value="L-FUCOSE ISOMERASE C-TERMINAL DOMAIN-CONTAINING PROTEIN"/>
    <property type="match status" value="1"/>
</dbReference>
<dbReference type="SUPFAM" id="SSF53743">
    <property type="entry name" value="FucI/AraA N-terminal and middle domains"/>
    <property type="match status" value="1"/>
</dbReference>
<proteinExistence type="predicted"/>
<feature type="domain" description="L-fucose isomerase C-terminal" evidence="3">
    <location>
        <begin position="323"/>
        <end position="443"/>
    </location>
</feature>
<dbReference type="InterPro" id="IPR015888">
    <property type="entry name" value="Fuc_isomerase_C"/>
</dbReference>
<dbReference type="SUPFAM" id="SSF50443">
    <property type="entry name" value="FucI/AraA C-terminal domain-like"/>
    <property type="match status" value="1"/>
</dbReference>
<sequence>MRIGLISVGFPNFRYDIANEYLQKSLEKLDNSNYEILCCGKTLIDEQDIYLELSNLKQKNIDLLILQCGTYSYGSCMMKIVELFEHTPLLMWGFPEPVIEGFYGLPLNSLCGLNMYGSFLEKVDKKYSYVYGKVEDESTYDKVINTIRAIEIKMKMKGSKFCIIGGRVPGFYLSNVDEVRFRHEIGPEIVYYSLAALIQDVKNISSERVEKEIEIMVGEAAKVTTTNEMLEKSARIYLAIQDYKEKNNIDGFTIKCWPEFQELMGCSVCGVVSRLNNIGVATSCEGDITGLATMYIQNLITKEPCFFADLVNINEEGVAKAWHCGPAPLSLARDKETTEYLEHPTIKQGMGFAVQFKMKLGRLTMIKLKEAKGGYKMFIATGEGIEEDRVLVANQADIRFDSPINKVLDTIMANGIEHHYAIVYSEIKDILIETCKWMGIEVIDC</sequence>
<evidence type="ECO:0000313" key="4">
    <source>
        <dbReference type="EMBL" id="QUH31504.1"/>
    </source>
</evidence>
<evidence type="ECO:0000313" key="5">
    <source>
        <dbReference type="Proteomes" id="UP000677305"/>
    </source>
</evidence>
<dbReference type="GO" id="GO:0005737">
    <property type="term" value="C:cytoplasm"/>
    <property type="evidence" value="ECO:0007669"/>
    <property type="project" value="InterPro"/>
</dbReference>
<name>A0A8J8MES2_9FIRM</name>
<dbReference type="EMBL" id="CP058561">
    <property type="protein sequence ID" value="QUH31504.1"/>
    <property type="molecule type" value="Genomic_DNA"/>
</dbReference>
<dbReference type="KEGG" id="vgu:HYG85_22275"/>
<reference evidence="4 5" key="1">
    <citation type="submission" date="2020-07" db="EMBL/GenBank/DDBJ databases">
        <title>Vallitalea guaymasensis genome.</title>
        <authorList>
            <person name="Postec A."/>
        </authorList>
    </citation>
    <scope>NUCLEOTIDE SEQUENCE [LARGE SCALE GENOMIC DNA]</scope>
    <source>
        <strain evidence="4 5">Ra1766G1</strain>
    </source>
</reference>
<keyword evidence="1 4" id="KW-0413">Isomerase</keyword>
<dbReference type="PANTHER" id="PTHR36120">
    <property type="entry name" value="FUCOSE ISOMERASE"/>
    <property type="match status" value="1"/>
</dbReference>
<evidence type="ECO:0000256" key="2">
    <source>
        <dbReference type="ARBA" id="ARBA00023277"/>
    </source>
</evidence>